<dbReference type="PANTHER" id="PTHR42693:SF33">
    <property type="entry name" value="ARYLSULFATASE"/>
    <property type="match status" value="1"/>
</dbReference>
<evidence type="ECO:0000256" key="2">
    <source>
        <dbReference type="SAM" id="Phobius"/>
    </source>
</evidence>
<dbReference type="InterPro" id="IPR050738">
    <property type="entry name" value="Sulfatase"/>
</dbReference>
<comment type="similarity">
    <text evidence="1">Belongs to the sulfatase family.</text>
</comment>
<dbReference type="InterPro" id="IPR000917">
    <property type="entry name" value="Sulfatase_N"/>
</dbReference>
<protein>
    <submittedName>
        <fullName evidence="4">Sulfatase-like hydrolase/transferase</fullName>
    </submittedName>
</protein>
<reference evidence="4 5" key="1">
    <citation type="submission" date="2021-01" db="EMBL/GenBank/DDBJ databases">
        <title>Chryseolinea sp. Jin1 Genome sequencing and assembly.</title>
        <authorList>
            <person name="Kim I."/>
        </authorList>
    </citation>
    <scope>NUCLEOTIDE SEQUENCE [LARGE SCALE GENOMIC DNA]</scope>
    <source>
        <strain evidence="4 5">Jin1</strain>
    </source>
</reference>
<dbReference type="PANTHER" id="PTHR42693">
    <property type="entry name" value="ARYLSULFATASE FAMILY MEMBER"/>
    <property type="match status" value="1"/>
</dbReference>
<dbReference type="Gene3D" id="3.40.720.10">
    <property type="entry name" value="Alkaline Phosphatase, subunit A"/>
    <property type="match status" value="1"/>
</dbReference>
<keyword evidence="2" id="KW-0472">Membrane</keyword>
<evidence type="ECO:0000256" key="1">
    <source>
        <dbReference type="ARBA" id="ARBA00008779"/>
    </source>
</evidence>
<evidence type="ECO:0000313" key="5">
    <source>
        <dbReference type="Proteomes" id="UP000613030"/>
    </source>
</evidence>
<feature type="domain" description="Sulfatase N-terminal" evidence="3">
    <location>
        <begin position="38"/>
        <end position="87"/>
    </location>
</feature>
<dbReference type="SUPFAM" id="SSF53649">
    <property type="entry name" value="Alkaline phosphatase-like"/>
    <property type="match status" value="1"/>
</dbReference>
<dbReference type="Proteomes" id="UP000613030">
    <property type="component" value="Unassembled WGS sequence"/>
</dbReference>
<dbReference type="Pfam" id="PF00884">
    <property type="entry name" value="Sulfatase"/>
    <property type="match status" value="1"/>
</dbReference>
<comment type="caution">
    <text evidence="4">The sequence shown here is derived from an EMBL/GenBank/DDBJ whole genome shotgun (WGS) entry which is preliminary data.</text>
</comment>
<keyword evidence="5" id="KW-1185">Reference proteome</keyword>
<keyword evidence="2" id="KW-1133">Transmembrane helix</keyword>
<organism evidence="4 5">
    <name type="scientific">Chryseolinea lacunae</name>
    <dbReference type="NCBI Taxonomy" id="2801331"/>
    <lineage>
        <taxon>Bacteria</taxon>
        <taxon>Pseudomonadati</taxon>
        <taxon>Bacteroidota</taxon>
        <taxon>Cytophagia</taxon>
        <taxon>Cytophagales</taxon>
        <taxon>Fulvivirgaceae</taxon>
        <taxon>Chryseolinea</taxon>
    </lineage>
</organism>
<dbReference type="EMBL" id="JAERRB010000019">
    <property type="protein sequence ID" value="MBL0745751.1"/>
    <property type="molecule type" value="Genomic_DNA"/>
</dbReference>
<gene>
    <name evidence="4" type="ORF">JI741_31245</name>
</gene>
<keyword evidence="2" id="KW-0812">Transmembrane</keyword>
<dbReference type="InterPro" id="IPR017850">
    <property type="entry name" value="Alkaline_phosphatase_core_sf"/>
</dbReference>
<proteinExistence type="inferred from homology"/>
<feature type="transmembrane region" description="Helical" evidence="2">
    <location>
        <begin position="12"/>
        <end position="33"/>
    </location>
</feature>
<name>A0ABS1L229_9BACT</name>
<evidence type="ECO:0000313" key="4">
    <source>
        <dbReference type="EMBL" id="MBL0745751.1"/>
    </source>
</evidence>
<evidence type="ECO:0000259" key="3">
    <source>
        <dbReference type="Pfam" id="PF00884"/>
    </source>
</evidence>
<sequence length="101" mass="11208">MLVFRMNDHQTNLKLIAISFISLMFSLGVQIGYAQKKPNVLCLVLEDTSPDFIGCYGNLYSRTPTIDSLAQIGTRFTNAFSTGTVCALDSRVHFGLCKRDP</sequence>
<accession>A0ABS1L229</accession>
<dbReference type="RefSeq" id="WP_202016368.1">
    <property type="nucleotide sequence ID" value="NZ_JAERRB010000019.1"/>
</dbReference>